<dbReference type="Pfam" id="PF17921">
    <property type="entry name" value="Integrase_H2C2"/>
    <property type="match status" value="1"/>
</dbReference>
<dbReference type="PANTHER" id="PTHR37984">
    <property type="entry name" value="PROTEIN CBG26694"/>
    <property type="match status" value="1"/>
</dbReference>
<evidence type="ECO:0000259" key="1">
    <source>
        <dbReference type="PROSITE" id="PS50994"/>
    </source>
</evidence>
<proteinExistence type="predicted"/>
<dbReference type="PANTHER" id="PTHR37984:SF5">
    <property type="entry name" value="PROTEIN NYNRIN-LIKE"/>
    <property type="match status" value="1"/>
</dbReference>
<organism evidence="2 3">
    <name type="scientific">Tanacetum coccineum</name>
    <dbReference type="NCBI Taxonomy" id="301880"/>
    <lineage>
        <taxon>Eukaryota</taxon>
        <taxon>Viridiplantae</taxon>
        <taxon>Streptophyta</taxon>
        <taxon>Embryophyta</taxon>
        <taxon>Tracheophyta</taxon>
        <taxon>Spermatophyta</taxon>
        <taxon>Magnoliopsida</taxon>
        <taxon>eudicotyledons</taxon>
        <taxon>Gunneridae</taxon>
        <taxon>Pentapetalae</taxon>
        <taxon>asterids</taxon>
        <taxon>campanulids</taxon>
        <taxon>Asterales</taxon>
        <taxon>Asteraceae</taxon>
        <taxon>Asteroideae</taxon>
        <taxon>Anthemideae</taxon>
        <taxon>Anthemidinae</taxon>
        <taxon>Tanacetum</taxon>
    </lineage>
</organism>
<accession>A0ABQ5ERJ3</accession>
<dbReference type="InterPro" id="IPR036397">
    <property type="entry name" value="RNaseH_sf"/>
</dbReference>
<evidence type="ECO:0000313" key="3">
    <source>
        <dbReference type="Proteomes" id="UP001151760"/>
    </source>
</evidence>
<dbReference type="PROSITE" id="PS50994">
    <property type="entry name" value="INTEGRASE"/>
    <property type="match status" value="1"/>
</dbReference>
<name>A0ABQ5ERJ3_9ASTR</name>
<dbReference type="InterPro" id="IPR001584">
    <property type="entry name" value="Integrase_cat-core"/>
</dbReference>
<dbReference type="InterPro" id="IPR050951">
    <property type="entry name" value="Retrovirus_Pol_polyprotein"/>
</dbReference>
<dbReference type="InterPro" id="IPR012337">
    <property type="entry name" value="RNaseH-like_sf"/>
</dbReference>
<gene>
    <name evidence="2" type="ORF">Tco_0988608</name>
</gene>
<sequence>MLVHTTLKSCILYGQHEAMKDENLENEALSGADHKLETWSGGVRYLNGRAWIPKINNLRKVVMDEAHRSTYSIHPGADKMYKDIKEYFWWPGMKKDITLTTRGQDSIWVVVDRLTKSVHFLPIRNDYNMNKFAYVYINEIVTRHGVPLSIISDRDSHFTLRFWRLLQDALGTRLDMSTAYHPQMDGQSERMIQMMYQLGEGEL</sequence>
<evidence type="ECO:0000313" key="2">
    <source>
        <dbReference type="EMBL" id="GJT53554.1"/>
    </source>
</evidence>
<protein>
    <submittedName>
        <fullName evidence="2">Reverse transcriptase domain-containing protein</fullName>
    </submittedName>
</protein>
<keyword evidence="2" id="KW-0695">RNA-directed DNA polymerase</keyword>
<comment type="caution">
    <text evidence="2">The sequence shown here is derived from an EMBL/GenBank/DDBJ whole genome shotgun (WGS) entry which is preliminary data.</text>
</comment>
<dbReference type="InterPro" id="IPR041588">
    <property type="entry name" value="Integrase_H2C2"/>
</dbReference>
<dbReference type="Gene3D" id="3.30.420.10">
    <property type="entry name" value="Ribonuclease H-like superfamily/Ribonuclease H"/>
    <property type="match status" value="1"/>
</dbReference>
<dbReference type="EMBL" id="BQNB010016598">
    <property type="protein sequence ID" value="GJT53554.1"/>
    <property type="molecule type" value="Genomic_DNA"/>
</dbReference>
<dbReference type="GO" id="GO:0003964">
    <property type="term" value="F:RNA-directed DNA polymerase activity"/>
    <property type="evidence" value="ECO:0007669"/>
    <property type="project" value="UniProtKB-KW"/>
</dbReference>
<keyword evidence="3" id="KW-1185">Reference proteome</keyword>
<keyword evidence="2" id="KW-0808">Transferase</keyword>
<reference evidence="2" key="1">
    <citation type="journal article" date="2022" name="Int. J. Mol. Sci.">
        <title>Draft Genome of Tanacetum Coccineum: Genomic Comparison of Closely Related Tanacetum-Family Plants.</title>
        <authorList>
            <person name="Yamashiro T."/>
            <person name="Shiraishi A."/>
            <person name="Nakayama K."/>
            <person name="Satake H."/>
        </authorList>
    </citation>
    <scope>NUCLEOTIDE SEQUENCE</scope>
</reference>
<dbReference type="Proteomes" id="UP001151760">
    <property type="component" value="Unassembled WGS sequence"/>
</dbReference>
<feature type="domain" description="Integrase catalytic" evidence="1">
    <location>
        <begin position="71"/>
        <end position="203"/>
    </location>
</feature>
<dbReference type="SUPFAM" id="SSF53098">
    <property type="entry name" value="Ribonuclease H-like"/>
    <property type="match status" value="1"/>
</dbReference>
<reference evidence="2" key="2">
    <citation type="submission" date="2022-01" db="EMBL/GenBank/DDBJ databases">
        <authorList>
            <person name="Yamashiro T."/>
            <person name="Shiraishi A."/>
            <person name="Satake H."/>
            <person name="Nakayama K."/>
        </authorList>
    </citation>
    <scope>NUCLEOTIDE SEQUENCE</scope>
</reference>
<keyword evidence="2" id="KW-0548">Nucleotidyltransferase</keyword>